<organism evidence="2 3">
    <name type="scientific">Eubacterium segne</name>
    <dbReference type="NCBI Taxonomy" id="2763045"/>
    <lineage>
        <taxon>Bacteria</taxon>
        <taxon>Bacillati</taxon>
        <taxon>Bacillota</taxon>
        <taxon>Clostridia</taxon>
        <taxon>Eubacteriales</taxon>
        <taxon>Eubacteriaceae</taxon>
        <taxon>Eubacterium</taxon>
    </lineage>
</organism>
<evidence type="ECO:0000313" key="2">
    <source>
        <dbReference type="EMBL" id="MBC5667712.1"/>
    </source>
</evidence>
<evidence type="ECO:0000313" key="3">
    <source>
        <dbReference type="Proteomes" id="UP000597877"/>
    </source>
</evidence>
<proteinExistence type="predicted"/>
<feature type="signal peptide" evidence="1">
    <location>
        <begin position="1"/>
        <end position="18"/>
    </location>
</feature>
<keyword evidence="3" id="KW-1185">Reference proteome</keyword>
<feature type="chain" id="PRO_5045478856" description="SH3b domain-containing protein" evidence="1">
    <location>
        <begin position="19"/>
        <end position="478"/>
    </location>
</feature>
<dbReference type="Proteomes" id="UP000597877">
    <property type="component" value="Unassembled WGS sequence"/>
</dbReference>
<comment type="caution">
    <text evidence="2">The sequence shown here is derived from an EMBL/GenBank/DDBJ whole genome shotgun (WGS) entry which is preliminary data.</text>
</comment>
<evidence type="ECO:0000256" key="1">
    <source>
        <dbReference type="SAM" id="SignalP"/>
    </source>
</evidence>
<accession>A0ABR7F283</accession>
<dbReference type="EMBL" id="JACOOZ010000004">
    <property type="protein sequence ID" value="MBC5667712.1"/>
    <property type="molecule type" value="Genomic_DNA"/>
</dbReference>
<evidence type="ECO:0008006" key="4">
    <source>
        <dbReference type="Google" id="ProtNLM"/>
    </source>
</evidence>
<gene>
    <name evidence="2" type="ORF">H8S00_06930</name>
</gene>
<protein>
    <recommendedName>
        <fullName evidence="4">SH3b domain-containing protein</fullName>
    </recommendedName>
</protein>
<dbReference type="RefSeq" id="WP_118589490.1">
    <property type="nucleotide sequence ID" value="NZ_JACOOZ010000004.1"/>
</dbReference>
<sequence length="478" mass="53361">MRAKALILGMVLTLCVSADTPAADLGAINIQNNIETIGNNISVLNKDLNVTKLQKKTVKKKNKKKTKLSEIDKYKKKIFDMGVVDLSDNDDECAKIYKTKDKKSKVIGYLPDKGIMKVVEQDGKKYKIKSGKITGYVSVKDVVVDSDVETVLLDDNLIEAKFTKDVALKSEAKGKDVAVGMGYSGRSYPVIGFSNNKKYLRVQRTESITGWVPVSSVAIDIVAELAMTKSEYEDYKEEQELEYQAQLQSVINVGSFSGSDELTNSIISLLAQNESGNYMAARNGLAQFKGEKTITVGAWQWYGERAHDLLKRICATNVEEARDIINNSFTGSKKKQKKKADKLYSDILSGDSWENGARSFSEEELVAVKALLGSSFGIEVQKSQVQSDVAVRINVARSEYGLTNSRLIAYFCDLFWQNPKNARAITDECIKHYEGKAKFNNAKDALKYMHETAMKNSVMGQFTQRRTFTYSFCKTMSK</sequence>
<reference evidence="2 3" key="1">
    <citation type="submission" date="2020-08" db="EMBL/GenBank/DDBJ databases">
        <title>Genome public.</title>
        <authorList>
            <person name="Liu C."/>
            <person name="Sun Q."/>
        </authorList>
    </citation>
    <scope>NUCLEOTIDE SEQUENCE [LARGE SCALE GENOMIC DNA]</scope>
    <source>
        <strain evidence="2 3">BX4</strain>
    </source>
</reference>
<name>A0ABR7F283_9FIRM</name>
<keyword evidence="1" id="KW-0732">Signal</keyword>